<keyword evidence="3" id="KW-1185">Reference proteome</keyword>
<dbReference type="RefSeq" id="WP_054754251.1">
    <property type="nucleotide sequence ID" value="NZ_JBHUMZ010000049.1"/>
</dbReference>
<comment type="caution">
    <text evidence="2">The sequence shown here is derived from an EMBL/GenBank/DDBJ whole genome shotgun (WGS) entry which is preliminary data.</text>
</comment>
<feature type="domain" description="CYTH" evidence="1">
    <location>
        <begin position="3"/>
        <end position="188"/>
    </location>
</feature>
<dbReference type="PIRSF" id="PIRSF012526">
    <property type="entry name" value="CYTH_UCP012526"/>
    <property type="match status" value="1"/>
</dbReference>
<accession>A0ABW5QDP8</accession>
<evidence type="ECO:0000313" key="3">
    <source>
        <dbReference type="Proteomes" id="UP001597452"/>
    </source>
</evidence>
<gene>
    <name evidence="2" type="ORF">ACFSW4_13625</name>
</gene>
<dbReference type="PROSITE" id="PS51707">
    <property type="entry name" value="CYTH"/>
    <property type="match status" value="1"/>
</dbReference>
<dbReference type="Pfam" id="PF01928">
    <property type="entry name" value="CYTH"/>
    <property type="match status" value="1"/>
</dbReference>
<dbReference type="Proteomes" id="UP001597452">
    <property type="component" value="Unassembled WGS sequence"/>
</dbReference>
<evidence type="ECO:0000259" key="1">
    <source>
        <dbReference type="PROSITE" id="PS51707"/>
    </source>
</evidence>
<dbReference type="SUPFAM" id="SSF55154">
    <property type="entry name" value="CYTH-like phosphatases"/>
    <property type="match status" value="1"/>
</dbReference>
<dbReference type="InterPro" id="IPR023577">
    <property type="entry name" value="CYTH_domain"/>
</dbReference>
<dbReference type="EMBL" id="JBHUMZ010000049">
    <property type="protein sequence ID" value="MFD2639903.1"/>
    <property type="molecule type" value="Genomic_DNA"/>
</dbReference>
<sequence length="188" mass="22449">MQEIEIEFKNLLTKVQYEELRNDYFEGHSPKKQINYYFETDLFSLKKHLMALRIREKGSSFVATLKQPSKEGLLETHDVLTEKEATQWFNNEVYLKENIERQLNHLNIDQSDIKYKGKLTTYRLEKIVSDHTLVLDYSTYNGHEDYELEIESPSYEQGEAFLKEILQRYSIKSTKTENKIQRFFNTVS</sequence>
<name>A0ABW5QDP8_9BACI</name>
<dbReference type="Gene3D" id="2.40.320.10">
    <property type="entry name" value="Hypothetical Protein Pfu-838710-001"/>
    <property type="match status" value="1"/>
</dbReference>
<dbReference type="CDD" id="cd07762">
    <property type="entry name" value="CYTH-like_Pase_1"/>
    <property type="match status" value="1"/>
</dbReference>
<organism evidence="2 3">
    <name type="scientific">Piscibacillus salipiscarius</name>
    <dbReference type="NCBI Taxonomy" id="299480"/>
    <lineage>
        <taxon>Bacteria</taxon>
        <taxon>Bacillati</taxon>
        <taxon>Bacillota</taxon>
        <taxon>Bacilli</taxon>
        <taxon>Bacillales</taxon>
        <taxon>Bacillaceae</taxon>
        <taxon>Piscibacillus</taxon>
    </lineage>
</organism>
<protein>
    <submittedName>
        <fullName evidence="2">CYTH domain-containing protein</fullName>
    </submittedName>
</protein>
<dbReference type="InterPro" id="IPR009195">
    <property type="entry name" value="Uncharacterised_YjbK"/>
</dbReference>
<dbReference type="InterPro" id="IPR033469">
    <property type="entry name" value="CYTH-like_dom_sf"/>
</dbReference>
<proteinExistence type="predicted"/>
<dbReference type="SMART" id="SM01118">
    <property type="entry name" value="CYTH"/>
    <property type="match status" value="1"/>
</dbReference>
<evidence type="ECO:0000313" key="2">
    <source>
        <dbReference type="EMBL" id="MFD2639903.1"/>
    </source>
</evidence>
<reference evidence="3" key="1">
    <citation type="journal article" date="2019" name="Int. J. Syst. Evol. Microbiol.">
        <title>The Global Catalogue of Microorganisms (GCM) 10K type strain sequencing project: providing services to taxonomists for standard genome sequencing and annotation.</title>
        <authorList>
            <consortium name="The Broad Institute Genomics Platform"/>
            <consortium name="The Broad Institute Genome Sequencing Center for Infectious Disease"/>
            <person name="Wu L."/>
            <person name="Ma J."/>
        </authorList>
    </citation>
    <scope>NUCLEOTIDE SEQUENCE [LARGE SCALE GENOMIC DNA]</scope>
    <source>
        <strain evidence="3">TISTR 1571</strain>
    </source>
</reference>